<dbReference type="Proteomes" id="UP000325315">
    <property type="component" value="Unassembled WGS sequence"/>
</dbReference>
<keyword evidence="2" id="KW-1185">Reference proteome</keyword>
<organism evidence="1 2">
    <name type="scientific">Gossypium australe</name>
    <dbReference type="NCBI Taxonomy" id="47621"/>
    <lineage>
        <taxon>Eukaryota</taxon>
        <taxon>Viridiplantae</taxon>
        <taxon>Streptophyta</taxon>
        <taxon>Embryophyta</taxon>
        <taxon>Tracheophyta</taxon>
        <taxon>Spermatophyta</taxon>
        <taxon>Magnoliopsida</taxon>
        <taxon>eudicotyledons</taxon>
        <taxon>Gunneridae</taxon>
        <taxon>Pentapetalae</taxon>
        <taxon>rosids</taxon>
        <taxon>malvids</taxon>
        <taxon>Malvales</taxon>
        <taxon>Malvaceae</taxon>
        <taxon>Malvoideae</taxon>
        <taxon>Gossypium</taxon>
    </lineage>
</organism>
<evidence type="ECO:0000313" key="1">
    <source>
        <dbReference type="EMBL" id="KAA3486762.1"/>
    </source>
</evidence>
<accession>A0A5B6X106</accession>
<gene>
    <name evidence="1" type="ORF">EPI10_030638</name>
</gene>
<dbReference type="AlphaFoldDB" id="A0A5B6X106"/>
<protein>
    <submittedName>
        <fullName evidence="1">Uncharacterized protein</fullName>
    </submittedName>
</protein>
<dbReference type="OrthoDB" id="1303672at2759"/>
<proteinExistence type="predicted"/>
<reference evidence="2" key="1">
    <citation type="journal article" date="2019" name="Plant Biotechnol. J.">
        <title>Genome sequencing of the Australian wild diploid species Gossypium australe highlights disease resistance and delayed gland morphogenesis.</title>
        <authorList>
            <person name="Cai Y."/>
            <person name="Cai X."/>
            <person name="Wang Q."/>
            <person name="Wang P."/>
            <person name="Zhang Y."/>
            <person name="Cai C."/>
            <person name="Xu Y."/>
            <person name="Wang K."/>
            <person name="Zhou Z."/>
            <person name="Wang C."/>
            <person name="Geng S."/>
            <person name="Li B."/>
            <person name="Dong Q."/>
            <person name="Hou Y."/>
            <person name="Wang H."/>
            <person name="Ai P."/>
            <person name="Liu Z."/>
            <person name="Yi F."/>
            <person name="Sun M."/>
            <person name="An G."/>
            <person name="Cheng J."/>
            <person name="Zhang Y."/>
            <person name="Shi Q."/>
            <person name="Xie Y."/>
            <person name="Shi X."/>
            <person name="Chang Y."/>
            <person name="Huang F."/>
            <person name="Chen Y."/>
            <person name="Hong S."/>
            <person name="Mi L."/>
            <person name="Sun Q."/>
            <person name="Zhang L."/>
            <person name="Zhou B."/>
            <person name="Peng R."/>
            <person name="Zhang X."/>
            <person name="Liu F."/>
        </authorList>
    </citation>
    <scope>NUCLEOTIDE SEQUENCE [LARGE SCALE GENOMIC DNA]</scope>
    <source>
        <strain evidence="2">cv. PA1801</strain>
    </source>
</reference>
<evidence type="ECO:0000313" key="2">
    <source>
        <dbReference type="Proteomes" id="UP000325315"/>
    </source>
</evidence>
<sequence>MYGYEKKGGLPREERRMDAFCTVLADCHLVDIITYFLSLLKEKIMNGLKEVSSSKLGGFLRRLDRWASQIRQSRKVKKEVLIAKLVELMESDKDDENLVELIDTKIQLNFEIEKDERYWEQRA</sequence>
<comment type="caution">
    <text evidence="1">The sequence shown here is derived from an EMBL/GenBank/DDBJ whole genome shotgun (WGS) entry which is preliminary data.</text>
</comment>
<name>A0A5B6X106_9ROSI</name>
<dbReference type="EMBL" id="SMMG02000001">
    <property type="protein sequence ID" value="KAA3486762.1"/>
    <property type="molecule type" value="Genomic_DNA"/>
</dbReference>